<dbReference type="STRING" id="1314674.A0A0D7BA55"/>
<feature type="region of interest" description="Disordered" evidence="2">
    <location>
        <begin position="33"/>
        <end position="210"/>
    </location>
</feature>
<protein>
    <submittedName>
        <fullName evidence="4">CenpB-DNA-bind-domain-containing protein</fullName>
    </submittedName>
</protein>
<name>A0A0D7BA55_9AGAR</name>
<gene>
    <name evidence="4" type="ORF">CYLTODRAFT_454739</name>
</gene>
<dbReference type="GO" id="GO:0005634">
    <property type="term" value="C:nucleus"/>
    <property type="evidence" value="ECO:0007669"/>
    <property type="project" value="TreeGrafter"/>
</dbReference>
<feature type="compositionally biased region" description="Polar residues" evidence="2">
    <location>
        <begin position="130"/>
        <end position="145"/>
    </location>
</feature>
<evidence type="ECO:0000313" key="4">
    <source>
        <dbReference type="EMBL" id="KIY67115.1"/>
    </source>
</evidence>
<evidence type="ECO:0000256" key="1">
    <source>
        <dbReference type="ARBA" id="ARBA00023125"/>
    </source>
</evidence>
<dbReference type="PANTHER" id="PTHR19303">
    <property type="entry name" value="TRANSPOSON"/>
    <property type="match status" value="1"/>
</dbReference>
<dbReference type="GO" id="GO:0003677">
    <property type="term" value="F:DNA binding"/>
    <property type="evidence" value="ECO:0007669"/>
    <property type="project" value="UniProtKB-KW"/>
</dbReference>
<dbReference type="AlphaFoldDB" id="A0A0D7BA55"/>
<dbReference type="PROSITE" id="PS51253">
    <property type="entry name" value="HTH_CENPB"/>
    <property type="match status" value="1"/>
</dbReference>
<feature type="compositionally biased region" description="Pro residues" evidence="2">
    <location>
        <begin position="116"/>
        <end position="129"/>
    </location>
</feature>
<feature type="compositionally biased region" description="Low complexity" evidence="2">
    <location>
        <begin position="146"/>
        <end position="184"/>
    </location>
</feature>
<keyword evidence="5" id="KW-1185">Reference proteome</keyword>
<evidence type="ECO:0000256" key="2">
    <source>
        <dbReference type="SAM" id="MobiDB-lite"/>
    </source>
</evidence>
<feature type="compositionally biased region" description="Polar residues" evidence="2">
    <location>
        <begin position="400"/>
        <end position="409"/>
    </location>
</feature>
<dbReference type="OrthoDB" id="9909311at2759"/>
<dbReference type="InterPro" id="IPR050863">
    <property type="entry name" value="CenT-Element_Derived"/>
</dbReference>
<proteinExistence type="predicted"/>
<feature type="compositionally biased region" description="Basic and acidic residues" evidence="2">
    <location>
        <begin position="410"/>
        <end position="420"/>
    </location>
</feature>
<dbReference type="SMART" id="SM00674">
    <property type="entry name" value="CENPB"/>
    <property type="match status" value="1"/>
</dbReference>
<dbReference type="Gene3D" id="1.10.10.60">
    <property type="entry name" value="Homeodomain-like"/>
    <property type="match status" value="2"/>
</dbReference>
<feature type="compositionally biased region" description="Pro residues" evidence="2">
    <location>
        <begin position="44"/>
        <end position="53"/>
    </location>
</feature>
<evidence type="ECO:0000313" key="5">
    <source>
        <dbReference type="Proteomes" id="UP000054007"/>
    </source>
</evidence>
<sequence>MLGPVLSPLVSDIFAMEMPSQWHPTFDGMSAHGMGDDYPTPLTSLPPPYPPNGGHPLDSTFEAHIEPSSGPDRPITRGRSRRATQDYRDAYARRSGPRPDQDPSSSTAHLATELPLLPPAPGNMYPPSPDSASARAQSFPASSSTAANAGQPGSPSSAPTSSATMQQRSASPALSAATDASSDSGHLHQKFASFPPAVDSSGKPKHRKQRLFNLDRRAICVYHRDHPSARQEDIALKYGVERSTISKILKYKDRWLNVPADEHVLVAKHRTSKWPDIEYELLDWIHLPETKKTPLTDMRLRDKAKEIARELGVTEERFKASSGWVENFKNRHGIRGGAYIGDGKNSDTRRNRTNSTGAGPARDWSHLGHGGNVTNEHPPPTQPHQYSQAMDMQTHDLSAGPSQPYTTEQEPYHPHPHPDDPNLIPAVYNDGTVIYQRHYDPDPLPSLAEAEVYINKLCRYFSEDREDIAWYTSEDRKALHRIKIMLFQAGSGIPPDPSVI</sequence>
<reference evidence="4 5" key="1">
    <citation type="journal article" date="2015" name="Fungal Genet. Biol.">
        <title>Evolution of novel wood decay mechanisms in Agaricales revealed by the genome sequences of Fistulina hepatica and Cylindrobasidium torrendii.</title>
        <authorList>
            <person name="Floudas D."/>
            <person name="Held B.W."/>
            <person name="Riley R."/>
            <person name="Nagy L.G."/>
            <person name="Koehler G."/>
            <person name="Ransdell A.S."/>
            <person name="Younus H."/>
            <person name="Chow J."/>
            <person name="Chiniquy J."/>
            <person name="Lipzen A."/>
            <person name="Tritt A."/>
            <person name="Sun H."/>
            <person name="Haridas S."/>
            <person name="LaButti K."/>
            <person name="Ohm R.A."/>
            <person name="Kues U."/>
            <person name="Blanchette R.A."/>
            <person name="Grigoriev I.V."/>
            <person name="Minto R.E."/>
            <person name="Hibbett D.S."/>
        </authorList>
    </citation>
    <scope>NUCLEOTIDE SEQUENCE [LARGE SCALE GENOMIC DNA]</scope>
    <source>
        <strain evidence="4 5">FP15055 ss-10</strain>
    </source>
</reference>
<feature type="domain" description="HTH CENPB-type" evidence="3">
    <location>
        <begin position="265"/>
        <end position="338"/>
    </location>
</feature>
<evidence type="ECO:0000259" key="3">
    <source>
        <dbReference type="PROSITE" id="PS51253"/>
    </source>
</evidence>
<dbReference type="SUPFAM" id="SSF46689">
    <property type="entry name" value="Homeodomain-like"/>
    <property type="match status" value="2"/>
</dbReference>
<dbReference type="Pfam" id="PF03221">
    <property type="entry name" value="HTH_Tnp_Tc5"/>
    <property type="match status" value="1"/>
</dbReference>
<feature type="compositionally biased region" description="Basic and acidic residues" evidence="2">
    <location>
        <begin position="83"/>
        <end position="101"/>
    </location>
</feature>
<dbReference type="EMBL" id="KN880534">
    <property type="protein sequence ID" value="KIY67115.1"/>
    <property type="molecule type" value="Genomic_DNA"/>
</dbReference>
<dbReference type="InterPro" id="IPR009057">
    <property type="entry name" value="Homeodomain-like_sf"/>
</dbReference>
<dbReference type="InterPro" id="IPR006600">
    <property type="entry name" value="HTH_CenpB_DNA-bd_dom"/>
</dbReference>
<dbReference type="PANTHER" id="PTHR19303:SF70">
    <property type="entry name" value="HTH CENPB-TYPE DOMAIN-CONTAINING PROTEIN"/>
    <property type="match status" value="1"/>
</dbReference>
<feature type="region of interest" description="Disordered" evidence="2">
    <location>
        <begin position="335"/>
        <end position="421"/>
    </location>
</feature>
<accession>A0A0D7BA55</accession>
<organism evidence="4 5">
    <name type="scientific">Cylindrobasidium torrendii FP15055 ss-10</name>
    <dbReference type="NCBI Taxonomy" id="1314674"/>
    <lineage>
        <taxon>Eukaryota</taxon>
        <taxon>Fungi</taxon>
        <taxon>Dikarya</taxon>
        <taxon>Basidiomycota</taxon>
        <taxon>Agaricomycotina</taxon>
        <taxon>Agaricomycetes</taxon>
        <taxon>Agaricomycetidae</taxon>
        <taxon>Agaricales</taxon>
        <taxon>Marasmiineae</taxon>
        <taxon>Physalacriaceae</taxon>
        <taxon>Cylindrobasidium</taxon>
    </lineage>
</organism>
<dbReference type="Proteomes" id="UP000054007">
    <property type="component" value="Unassembled WGS sequence"/>
</dbReference>
<keyword evidence="1" id="KW-0238">DNA-binding</keyword>